<dbReference type="AlphaFoldDB" id="Q2SPA3"/>
<organism evidence="1 2">
    <name type="scientific">Hahella chejuensis (strain KCTC 2396)</name>
    <dbReference type="NCBI Taxonomy" id="349521"/>
    <lineage>
        <taxon>Bacteria</taxon>
        <taxon>Pseudomonadati</taxon>
        <taxon>Pseudomonadota</taxon>
        <taxon>Gammaproteobacteria</taxon>
        <taxon>Oceanospirillales</taxon>
        <taxon>Hahellaceae</taxon>
        <taxon>Hahella</taxon>
    </lineage>
</organism>
<sequence length="59" mass="6463">MNILFARNEPSLYEQQAPSAVWNRAVIASIGRRTPAAYTTSINPYQLSSFGSGQTSNTQ</sequence>
<evidence type="ECO:0000313" key="1">
    <source>
        <dbReference type="EMBL" id="ABC27521.1"/>
    </source>
</evidence>
<dbReference type="HOGENOM" id="CLU_2954099_0_0_6"/>
<name>Q2SPA3_HAHCH</name>
<accession>Q2SPA3</accession>
<proteinExistence type="predicted"/>
<gene>
    <name evidence="1" type="ordered locus">HCH_00619</name>
</gene>
<dbReference type="EMBL" id="CP000155">
    <property type="protein sequence ID" value="ABC27521.1"/>
    <property type="molecule type" value="Genomic_DNA"/>
</dbReference>
<reference evidence="1 2" key="1">
    <citation type="journal article" date="2005" name="Nucleic Acids Res.">
        <title>Genomic blueprint of Hahella chejuensis, a marine microbe producing an algicidal agent.</title>
        <authorList>
            <person name="Jeong H."/>
            <person name="Yim J.H."/>
            <person name="Lee C."/>
            <person name="Choi S.-H."/>
            <person name="Park Y.K."/>
            <person name="Yoon S.H."/>
            <person name="Hur C.-G."/>
            <person name="Kang H.-Y."/>
            <person name="Kim D."/>
            <person name="Lee H.H."/>
            <person name="Park K.H."/>
            <person name="Park S.-H."/>
            <person name="Park H.-S."/>
            <person name="Lee H.K."/>
            <person name="Oh T.K."/>
            <person name="Kim J.F."/>
        </authorList>
    </citation>
    <scope>NUCLEOTIDE SEQUENCE [LARGE SCALE GENOMIC DNA]</scope>
    <source>
        <strain evidence="1 2">KCTC 2396</strain>
    </source>
</reference>
<dbReference type="Proteomes" id="UP000000238">
    <property type="component" value="Chromosome"/>
</dbReference>
<keyword evidence="2" id="KW-1185">Reference proteome</keyword>
<evidence type="ECO:0000313" key="2">
    <source>
        <dbReference type="Proteomes" id="UP000000238"/>
    </source>
</evidence>
<protein>
    <submittedName>
        <fullName evidence="1">Uncharacterized protein</fullName>
    </submittedName>
</protein>
<dbReference type="KEGG" id="hch:HCH_00619"/>